<dbReference type="SUPFAM" id="SSF50630">
    <property type="entry name" value="Acid proteases"/>
    <property type="match status" value="1"/>
</dbReference>
<dbReference type="EMBL" id="UYJE01009329">
    <property type="protein sequence ID" value="VDI72487.1"/>
    <property type="molecule type" value="Genomic_DNA"/>
</dbReference>
<dbReference type="InterPro" id="IPR001969">
    <property type="entry name" value="Aspartic_peptidase_AS"/>
</dbReference>
<dbReference type="GO" id="GO:0004190">
    <property type="term" value="F:aspartic-type endopeptidase activity"/>
    <property type="evidence" value="ECO:0007669"/>
    <property type="project" value="InterPro"/>
</dbReference>
<proteinExistence type="predicted"/>
<comment type="caution">
    <text evidence="1">The sequence shown here is derived from an EMBL/GenBank/DDBJ whole genome shotgun (WGS) entry which is preliminary data.</text>
</comment>
<keyword evidence="2" id="KW-1185">Reference proteome</keyword>
<dbReference type="Pfam" id="PF13650">
    <property type="entry name" value="Asp_protease_2"/>
    <property type="match status" value="1"/>
</dbReference>
<dbReference type="GO" id="GO:0006508">
    <property type="term" value="P:proteolysis"/>
    <property type="evidence" value="ECO:0007669"/>
    <property type="project" value="InterPro"/>
</dbReference>
<evidence type="ECO:0000313" key="1">
    <source>
        <dbReference type="EMBL" id="VDI72487.1"/>
    </source>
</evidence>
<dbReference type="Proteomes" id="UP000596742">
    <property type="component" value="Unassembled WGS sequence"/>
</dbReference>
<gene>
    <name evidence="1" type="ORF">MGAL_10B009950</name>
</gene>
<reference evidence="1" key="1">
    <citation type="submission" date="2018-11" db="EMBL/GenBank/DDBJ databases">
        <authorList>
            <person name="Alioto T."/>
            <person name="Alioto T."/>
        </authorList>
    </citation>
    <scope>NUCLEOTIDE SEQUENCE</scope>
</reference>
<protein>
    <recommendedName>
        <fullName evidence="3">Peptidase A2 domain-containing protein</fullName>
    </recommendedName>
</protein>
<name>A0A8B6H1S2_MYTGA</name>
<accession>A0A8B6H1S2</accession>
<dbReference type="OrthoDB" id="425619at2759"/>
<dbReference type="AlphaFoldDB" id="A0A8B6H1S2"/>
<dbReference type="InterPro" id="IPR021109">
    <property type="entry name" value="Peptidase_aspartic_dom_sf"/>
</dbReference>
<evidence type="ECO:0000313" key="2">
    <source>
        <dbReference type="Proteomes" id="UP000596742"/>
    </source>
</evidence>
<dbReference type="CDD" id="cd00303">
    <property type="entry name" value="retropepsin_like"/>
    <property type="match status" value="1"/>
</dbReference>
<dbReference type="PROSITE" id="PS00141">
    <property type="entry name" value="ASP_PROTEASE"/>
    <property type="match status" value="1"/>
</dbReference>
<organism evidence="1 2">
    <name type="scientific">Mytilus galloprovincialis</name>
    <name type="common">Mediterranean mussel</name>
    <dbReference type="NCBI Taxonomy" id="29158"/>
    <lineage>
        <taxon>Eukaryota</taxon>
        <taxon>Metazoa</taxon>
        <taxon>Spiralia</taxon>
        <taxon>Lophotrochozoa</taxon>
        <taxon>Mollusca</taxon>
        <taxon>Bivalvia</taxon>
        <taxon>Autobranchia</taxon>
        <taxon>Pteriomorphia</taxon>
        <taxon>Mytilida</taxon>
        <taxon>Mytiloidea</taxon>
        <taxon>Mytilidae</taxon>
        <taxon>Mytilinae</taxon>
        <taxon>Mytilus</taxon>
    </lineage>
</organism>
<dbReference type="Gene3D" id="2.40.70.10">
    <property type="entry name" value="Acid Proteases"/>
    <property type="match status" value="1"/>
</dbReference>
<evidence type="ECO:0008006" key="3">
    <source>
        <dbReference type="Google" id="ProtNLM"/>
    </source>
</evidence>
<sequence>METESAMLQLRNHANGSARPVHSLTRRQRRTLIKLNVQNNSTKEAGAYIDVDIGNIKASFLVDTGTTVTLISNKLFNSLRKEEMPNLNQVVQTIMSANGTELYVAEKGEFHIWIDQNVYLEEAVVADLAIEGIIGLDFLKKNKCLINLQEEHMVCHNQVIPLNFTGQLGC</sequence>